<sequence length="124" mass="13184">MDHALLLAGFLAILAAAPAPAGPSPIIIRDGALADPSGMTLYVFAKDKADDGRSACNGPCATLWPPLAAGVEDKPEGNLGLAVRDDGSRQWTWRGKPLYRFAQDRAPGERKGDGFKQLWQTAKP</sequence>
<dbReference type="PIRSF" id="PIRSF029720">
    <property type="entry name" value="UCP029720"/>
    <property type="match status" value="1"/>
</dbReference>
<dbReference type="InterPro" id="IPR014558">
    <property type="entry name" value="UCP029720"/>
</dbReference>
<feature type="region of interest" description="Disordered" evidence="1">
    <location>
        <begin position="103"/>
        <end position="124"/>
    </location>
</feature>
<organism evidence="3 4">
    <name type="scientific">Chromobacterium violaceum</name>
    <dbReference type="NCBI Taxonomy" id="536"/>
    <lineage>
        <taxon>Bacteria</taxon>
        <taxon>Pseudomonadati</taxon>
        <taxon>Pseudomonadota</taxon>
        <taxon>Betaproteobacteria</taxon>
        <taxon>Neisseriales</taxon>
        <taxon>Chromobacteriaceae</taxon>
        <taxon>Chromobacterium</taxon>
    </lineage>
</organism>
<keyword evidence="2" id="KW-0732">Signal</keyword>
<evidence type="ECO:0000313" key="4">
    <source>
        <dbReference type="Proteomes" id="UP000196342"/>
    </source>
</evidence>
<feature type="chain" id="PRO_5012849171" description="Lipoprotein" evidence="2">
    <location>
        <begin position="22"/>
        <end position="124"/>
    </location>
</feature>
<dbReference type="Proteomes" id="UP000196342">
    <property type="component" value="Unassembled WGS sequence"/>
</dbReference>
<feature type="compositionally biased region" description="Basic and acidic residues" evidence="1">
    <location>
        <begin position="103"/>
        <end position="114"/>
    </location>
</feature>
<evidence type="ECO:0008006" key="5">
    <source>
        <dbReference type="Google" id="ProtNLM"/>
    </source>
</evidence>
<dbReference type="PANTHER" id="PTHR39335">
    <property type="entry name" value="BLL4220 PROTEIN"/>
    <property type="match status" value="1"/>
</dbReference>
<dbReference type="Pfam" id="PF03640">
    <property type="entry name" value="Lipoprotein_15"/>
    <property type="match status" value="2"/>
</dbReference>
<evidence type="ECO:0000256" key="2">
    <source>
        <dbReference type="SAM" id="SignalP"/>
    </source>
</evidence>
<accession>A0A202B749</accession>
<evidence type="ECO:0000313" key="3">
    <source>
        <dbReference type="EMBL" id="OVE47278.1"/>
    </source>
</evidence>
<dbReference type="InterPro" id="IPR005297">
    <property type="entry name" value="Lipoprotein_repeat"/>
</dbReference>
<proteinExistence type="predicted"/>
<feature type="signal peptide" evidence="2">
    <location>
        <begin position="1"/>
        <end position="21"/>
    </location>
</feature>
<dbReference type="GO" id="GO:0043448">
    <property type="term" value="P:alkane catabolic process"/>
    <property type="evidence" value="ECO:0007669"/>
    <property type="project" value="TreeGrafter"/>
</dbReference>
<dbReference type="PANTHER" id="PTHR39335:SF1">
    <property type="entry name" value="BLL4220 PROTEIN"/>
    <property type="match status" value="1"/>
</dbReference>
<evidence type="ECO:0000256" key="1">
    <source>
        <dbReference type="SAM" id="MobiDB-lite"/>
    </source>
</evidence>
<dbReference type="RefSeq" id="WP_087698243.1">
    <property type="nucleotide sequence ID" value="NZ_JABXOB010000005.1"/>
</dbReference>
<dbReference type="AlphaFoldDB" id="A0A202B749"/>
<name>A0A202B749_CHRVL</name>
<reference evidence="3 4" key="1">
    <citation type="submission" date="2017-05" db="EMBL/GenBank/DDBJ databases">
        <title>Chromobacterium violaceum GHPS1 isolated from Hydrocarbon polluted soil in French Guiana display an awesome secondary metabolite arsenal and a battery of drug and heavy-metal-resistance and detoxification of xenobiotics proteins.</title>
        <authorList>
            <person name="Belbahri L."/>
        </authorList>
    </citation>
    <scope>NUCLEOTIDE SEQUENCE [LARGE SCALE GENOMIC DNA]</scope>
    <source>
        <strain evidence="3 4">GHPS1</strain>
    </source>
</reference>
<comment type="caution">
    <text evidence="3">The sequence shown here is derived from an EMBL/GenBank/DDBJ whole genome shotgun (WGS) entry which is preliminary data.</text>
</comment>
<dbReference type="EMBL" id="NHOO01000012">
    <property type="protein sequence ID" value="OVE47278.1"/>
    <property type="molecule type" value="Genomic_DNA"/>
</dbReference>
<keyword evidence="4" id="KW-1185">Reference proteome</keyword>
<gene>
    <name evidence="3" type="ORF">CBW21_15060</name>
</gene>
<protein>
    <recommendedName>
        <fullName evidence="5">Lipoprotein</fullName>
    </recommendedName>
</protein>